<dbReference type="RefSeq" id="XP_027202676.1">
    <property type="nucleotide sequence ID" value="XM_027346875.1"/>
</dbReference>
<feature type="region of interest" description="Disordered" evidence="1">
    <location>
        <begin position="249"/>
        <end position="312"/>
    </location>
</feature>
<keyword evidence="2" id="KW-0472">Membrane</keyword>
<sequence>MNYSSMAIFLIMMATIIMVNASNESTTTAKKLGSYCNPTLDGCSNETLICYNYQCLCINGFDHEKNQCKSLNCQQDQDCSKEIDPHRKCNQTTLKCNDCQYGWFFHPKRQRCVSYLGQSCLNDDVDYQLNEHELHKQSLVCRNGLYVCRPNHYPDEQWTHCKQKPEDCHSHERCHIFSDFYRICHRSKHSGRSHCICNPDSRENSHTLQCIYVGPTFSSFLMMPFFLLPMCLMIVIIAYVGHRLFRSSSSSSSTQHSSNSNRNNQQSTMASRINRRLRRNISSPSSSSTMQLDPTKSPSALNRMNQNDSPPSYDVVLREQQRIQDELLQQQQHSQQQQVGCSTSTSSSSTIQPSSTSTTIR</sequence>
<keyword evidence="3" id="KW-0732">Signal</keyword>
<keyword evidence="4" id="KW-1185">Reference proteome</keyword>
<keyword evidence="2" id="KW-1133">Transmembrane helix</keyword>
<dbReference type="Proteomes" id="UP000515146">
    <property type="component" value="Unplaced"/>
</dbReference>
<feature type="compositionally biased region" description="Polar residues" evidence="1">
    <location>
        <begin position="289"/>
        <end position="310"/>
    </location>
</feature>
<feature type="chain" id="PRO_5027732548" evidence="3">
    <location>
        <begin position="22"/>
        <end position="361"/>
    </location>
</feature>
<protein>
    <submittedName>
        <fullName evidence="5">Uncharacterized protein LOC113796576</fullName>
    </submittedName>
</protein>
<evidence type="ECO:0000313" key="5">
    <source>
        <dbReference type="RefSeq" id="XP_027202676.1"/>
    </source>
</evidence>
<feature type="compositionally biased region" description="Low complexity" evidence="1">
    <location>
        <begin position="249"/>
        <end position="272"/>
    </location>
</feature>
<accession>A0A6P6YCM9</accession>
<evidence type="ECO:0000256" key="3">
    <source>
        <dbReference type="SAM" id="SignalP"/>
    </source>
</evidence>
<feature type="signal peptide" evidence="3">
    <location>
        <begin position="1"/>
        <end position="21"/>
    </location>
</feature>
<gene>
    <name evidence="5" type="primary">LOC113796576</name>
</gene>
<reference evidence="5" key="1">
    <citation type="submission" date="2025-08" db="UniProtKB">
        <authorList>
            <consortium name="RefSeq"/>
        </authorList>
    </citation>
    <scope>IDENTIFICATION</scope>
    <source>
        <strain evidence="5">Airmid</strain>
    </source>
</reference>
<dbReference type="OrthoDB" id="10445314at2759"/>
<feature type="region of interest" description="Disordered" evidence="1">
    <location>
        <begin position="327"/>
        <end position="361"/>
    </location>
</feature>
<feature type="transmembrane region" description="Helical" evidence="2">
    <location>
        <begin position="220"/>
        <end position="241"/>
    </location>
</feature>
<proteinExistence type="predicted"/>
<organism evidence="4 5">
    <name type="scientific">Dermatophagoides pteronyssinus</name>
    <name type="common">European house dust mite</name>
    <dbReference type="NCBI Taxonomy" id="6956"/>
    <lineage>
        <taxon>Eukaryota</taxon>
        <taxon>Metazoa</taxon>
        <taxon>Ecdysozoa</taxon>
        <taxon>Arthropoda</taxon>
        <taxon>Chelicerata</taxon>
        <taxon>Arachnida</taxon>
        <taxon>Acari</taxon>
        <taxon>Acariformes</taxon>
        <taxon>Sarcoptiformes</taxon>
        <taxon>Astigmata</taxon>
        <taxon>Psoroptidia</taxon>
        <taxon>Analgoidea</taxon>
        <taxon>Pyroglyphidae</taxon>
        <taxon>Dermatophagoidinae</taxon>
        <taxon>Dermatophagoides</taxon>
    </lineage>
</organism>
<dbReference type="AlphaFoldDB" id="A0A6P6YCM9"/>
<evidence type="ECO:0000256" key="2">
    <source>
        <dbReference type="SAM" id="Phobius"/>
    </source>
</evidence>
<dbReference type="InParanoid" id="A0A6P6YCM9"/>
<evidence type="ECO:0000256" key="1">
    <source>
        <dbReference type="SAM" id="MobiDB-lite"/>
    </source>
</evidence>
<dbReference type="KEGG" id="dpte:113796576"/>
<evidence type="ECO:0000313" key="4">
    <source>
        <dbReference type="Proteomes" id="UP000515146"/>
    </source>
</evidence>
<name>A0A6P6YCM9_DERPT</name>
<keyword evidence="2" id="KW-0812">Transmembrane</keyword>
<dbReference type="OMA" id="CRENEIN"/>